<proteinExistence type="predicted"/>
<gene>
    <name evidence="3" type="ORF">CHH48_01595</name>
</gene>
<reference evidence="3 4" key="1">
    <citation type="submission" date="2017-07" db="EMBL/GenBank/DDBJ databases">
        <title>Isolation and whole genome analysis of endospore-forming bacteria from heroin.</title>
        <authorList>
            <person name="Kalinowski J."/>
            <person name="Ahrens B."/>
            <person name="Al-Dilaimi A."/>
            <person name="Winkler A."/>
            <person name="Wibberg D."/>
            <person name="Schleenbecker U."/>
            <person name="Ruckert C."/>
            <person name="Wolfel R."/>
            <person name="Grass G."/>
        </authorList>
    </citation>
    <scope>NUCLEOTIDE SEQUENCE [LARGE SCALE GENOMIC DNA]</scope>
    <source>
        <strain evidence="3 4">7517-1</strain>
    </source>
</reference>
<organism evidence="3 4">
    <name type="scientific">Terribacillus saccharophilus</name>
    <dbReference type="NCBI Taxonomy" id="361277"/>
    <lineage>
        <taxon>Bacteria</taxon>
        <taxon>Bacillati</taxon>
        <taxon>Bacillota</taxon>
        <taxon>Bacilli</taxon>
        <taxon>Bacillales</taxon>
        <taxon>Bacillaceae</taxon>
        <taxon>Terribacillus</taxon>
    </lineage>
</organism>
<evidence type="ECO:0000313" key="4">
    <source>
        <dbReference type="Proteomes" id="UP000216852"/>
    </source>
</evidence>
<dbReference type="Proteomes" id="UP000216852">
    <property type="component" value="Unassembled WGS sequence"/>
</dbReference>
<evidence type="ECO:0000259" key="2">
    <source>
        <dbReference type="Pfam" id="PF14358"/>
    </source>
</evidence>
<dbReference type="Pfam" id="PF14358">
    <property type="entry name" value="DUF4405"/>
    <property type="match status" value="1"/>
</dbReference>
<dbReference type="InterPro" id="IPR025517">
    <property type="entry name" value="DUF4405"/>
</dbReference>
<feature type="transmembrane region" description="Helical" evidence="1">
    <location>
        <begin position="113"/>
        <end position="137"/>
    </location>
</feature>
<feature type="transmembrane region" description="Helical" evidence="1">
    <location>
        <begin position="71"/>
        <end position="93"/>
    </location>
</feature>
<keyword evidence="4" id="KW-1185">Reference proteome</keyword>
<keyword evidence="1" id="KW-0472">Membrane</keyword>
<feature type="transmembrane region" description="Helical" evidence="1">
    <location>
        <begin position="149"/>
        <end position="166"/>
    </location>
</feature>
<dbReference type="EMBL" id="NPBJ01000003">
    <property type="protein sequence ID" value="PAE01684.1"/>
    <property type="molecule type" value="Genomic_DNA"/>
</dbReference>
<feature type="domain" description="Flavinylation-associated cytochrome" evidence="2">
    <location>
        <begin position="73"/>
        <end position="130"/>
    </location>
</feature>
<feature type="transmembrane region" description="Helical" evidence="1">
    <location>
        <begin position="34"/>
        <end position="50"/>
    </location>
</feature>
<feature type="transmembrane region" description="Helical" evidence="1">
    <location>
        <begin position="197"/>
        <end position="218"/>
    </location>
</feature>
<evidence type="ECO:0000256" key="1">
    <source>
        <dbReference type="SAM" id="Phobius"/>
    </source>
</evidence>
<name>A0ABX4H3H0_9BACI</name>
<sequence>MNVKMLLKLTNDLAMTILLLLAMAYQITGNTMHELVGASLFVLFVLHNILNRRWYKTIIKGRYNLLRFLKVSINLLFLFTMTAVLFSALPISQDVFPFITVNNDMLFRQIHVITAYWGLILMSIHIGLSWGMIVNAVRKMTGITGTNRIRTLCLRLLAVLIVVYGIRNSFERNLGSKLTVYDPFGFWVSNDSSLRFLIEYLSVVGIYIFGTHYTLKFIQKHSKYKRSMRGQ</sequence>
<keyword evidence="1" id="KW-0812">Transmembrane</keyword>
<protein>
    <recommendedName>
        <fullName evidence="2">Flavinylation-associated cytochrome domain-containing protein</fullName>
    </recommendedName>
</protein>
<comment type="caution">
    <text evidence="3">The sequence shown here is derived from an EMBL/GenBank/DDBJ whole genome shotgun (WGS) entry which is preliminary data.</text>
</comment>
<accession>A0ABX4H3H0</accession>
<evidence type="ECO:0000313" key="3">
    <source>
        <dbReference type="EMBL" id="PAE01684.1"/>
    </source>
</evidence>
<keyword evidence="1" id="KW-1133">Transmembrane helix</keyword>